<organism evidence="1 2">
    <name type="scientific">Chromobacterium violaceum</name>
    <dbReference type="NCBI Taxonomy" id="536"/>
    <lineage>
        <taxon>Bacteria</taxon>
        <taxon>Pseudomonadati</taxon>
        <taxon>Pseudomonadota</taxon>
        <taxon>Betaproteobacteria</taxon>
        <taxon>Neisseriales</taxon>
        <taxon>Chromobacteriaceae</taxon>
        <taxon>Chromobacterium</taxon>
    </lineage>
</organism>
<evidence type="ECO:0000313" key="2">
    <source>
        <dbReference type="Proteomes" id="UP000275777"/>
    </source>
</evidence>
<dbReference type="PANTHER" id="PTHR46969">
    <property type="entry name" value="BIFUNCTIONAL PROTEIN HLDE"/>
    <property type="match status" value="1"/>
</dbReference>
<gene>
    <name evidence="1" type="primary">hldE_3</name>
    <name evidence="1" type="ORF">NCTC9695_04416</name>
</gene>
<protein>
    <submittedName>
        <fullName evidence="1">Bifunctional protein hldE</fullName>
    </submittedName>
</protein>
<dbReference type="Proteomes" id="UP000275777">
    <property type="component" value="Chromosome"/>
</dbReference>
<dbReference type="PANTHER" id="PTHR46969:SF1">
    <property type="entry name" value="BIFUNCTIONAL PROTEIN HLDE"/>
    <property type="match status" value="1"/>
</dbReference>
<sequence length="70" mass="7742">MKLRVVARQQQLIRLDFEDAPSHEILADKLEEFTDIVAAHDVVILSDYGKGGLTHVAEMIQLAAPPASRC</sequence>
<dbReference type="GO" id="GO:0033785">
    <property type="term" value="F:heptose 7-phosphate kinase activity"/>
    <property type="evidence" value="ECO:0007669"/>
    <property type="project" value="TreeGrafter"/>
</dbReference>
<dbReference type="InterPro" id="IPR029056">
    <property type="entry name" value="Ribokinase-like"/>
</dbReference>
<proteinExistence type="predicted"/>
<evidence type="ECO:0000313" key="1">
    <source>
        <dbReference type="EMBL" id="VEB43947.1"/>
    </source>
</evidence>
<reference evidence="1 2" key="1">
    <citation type="submission" date="2018-12" db="EMBL/GenBank/DDBJ databases">
        <authorList>
            <consortium name="Pathogen Informatics"/>
        </authorList>
    </citation>
    <scope>NUCLEOTIDE SEQUENCE [LARGE SCALE GENOMIC DNA]</scope>
    <source>
        <strain evidence="1 2">NCTC9695</strain>
    </source>
</reference>
<dbReference type="AlphaFoldDB" id="A0A447TGJ4"/>
<name>A0A447TGJ4_CHRVL</name>
<dbReference type="GO" id="GO:0005829">
    <property type="term" value="C:cytosol"/>
    <property type="evidence" value="ECO:0007669"/>
    <property type="project" value="TreeGrafter"/>
</dbReference>
<accession>A0A447TGJ4</accession>
<dbReference type="GO" id="GO:0033786">
    <property type="term" value="F:heptose-1-phosphate adenylyltransferase activity"/>
    <property type="evidence" value="ECO:0007669"/>
    <property type="project" value="TreeGrafter"/>
</dbReference>
<dbReference type="Gene3D" id="3.40.1190.20">
    <property type="match status" value="1"/>
</dbReference>
<dbReference type="EMBL" id="LR134182">
    <property type="protein sequence ID" value="VEB43947.1"/>
    <property type="molecule type" value="Genomic_DNA"/>
</dbReference>